<sequence length="45" mass="4981">MLNCMISPVYIKDFPIVAMGGRSMGFRELWTTGADEDSIDGVWGL</sequence>
<accession>A0A392W6B0</accession>
<protein>
    <submittedName>
        <fullName evidence="1">Uncharacterized protein</fullName>
    </submittedName>
</protein>
<dbReference type="AlphaFoldDB" id="A0A392W6B0"/>
<evidence type="ECO:0000313" key="2">
    <source>
        <dbReference type="Proteomes" id="UP000265520"/>
    </source>
</evidence>
<keyword evidence="2" id="KW-1185">Reference proteome</keyword>
<evidence type="ECO:0000313" key="1">
    <source>
        <dbReference type="EMBL" id="MCI94455.1"/>
    </source>
</evidence>
<comment type="caution">
    <text evidence="1">The sequence shown here is derived from an EMBL/GenBank/DDBJ whole genome shotgun (WGS) entry which is preliminary data.</text>
</comment>
<dbReference type="Proteomes" id="UP000265520">
    <property type="component" value="Unassembled WGS sequence"/>
</dbReference>
<dbReference type="EMBL" id="LXQA011356532">
    <property type="protein sequence ID" value="MCI94455.1"/>
    <property type="molecule type" value="Genomic_DNA"/>
</dbReference>
<name>A0A392W6B0_9FABA</name>
<feature type="non-terminal residue" evidence="1">
    <location>
        <position position="45"/>
    </location>
</feature>
<reference evidence="1 2" key="1">
    <citation type="journal article" date="2018" name="Front. Plant Sci.">
        <title>Red Clover (Trifolium pratense) and Zigzag Clover (T. medium) - A Picture of Genomic Similarities and Differences.</title>
        <authorList>
            <person name="Dluhosova J."/>
            <person name="Istvanek J."/>
            <person name="Nedelnik J."/>
            <person name="Repkova J."/>
        </authorList>
    </citation>
    <scope>NUCLEOTIDE SEQUENCE [LARGE SCALE GENOMIC DNA]</scope>
    <source>
        <strain evidence="2">cv. 10/8</strain>
        <tissue evidence="1">Leaf</tissue>
    </source>
</reference>
<proteinExistence type="predicted"/>
<organism evidence="1 2">
    <name type="scientific">Trifolium medium</name>
    <dbReference type="NCBI Taxonomy" id="97028"/>
    <lineage>
        <taxon>Eukaryota</taxon>
        <taxon>Viridiplantae</taxon>
        <taxon>Streptophyta</taxon>
        <taxon>Embryophyta</taxon>
        <taxon>Tracheophyta</taxon>
        <taxon>Spermatophyta</taxon>
        <taxon>Magnoliopsida</taxon>
        <taxon>eudicotyledons</taxon>
        <taxon>Gunneridae</taxon>
        <taxon>Pentapetalae</taxon>
        <taxon>rosids</taxon>
        <taxon>fabids</taxon>
        <taxon>Fabales</taxon>
        <taxon>Fabaceae</taxon>
        <taxon>Papilionoideae</taxon>
        <taxon>50 kb inversion clade</taxon>
        <taxon>NPAAA clade</taxon>
        <taxon>Hologalegina</taxon>
        <taxon>IRL clade</taxon>
        <taxon>Trifolieae</taxon>
        <taxon>Trifolium</taxon>
    </lineage>
</organism>